<evidence type="ECO:0000259" key="11">
    <source>
        <dbReference type="PROSITE" id="PS50885"/>
    </source>
</evidence>
<evidence type="ECO:0000313" key="12">
    <source>
        <dbReference type="EMBL" id="MDQ0345999.1"/>
    </source>
</evidence>
<dbReference type="SMART" id="SM00387">
    <property type="entry name" value="HATPase_c"/>
    <property type="match status" value="1"/>
</dbReference>
<evidence type="ECO:0000256" key="5">
    <source>
        <dbReference type="ARBA" id="ARBA00022679"/>
    </source>
</evidence>
<comment type="catalytic activity">
    <reaction evidence="1">
        <text>ATP + protein L-histidine = ADP + protein N-phospho-L-histidine.</text>
        <dbReference type="EC" id="2.7.13.3"/>
    </reaction>
</comment>
<dbReference type="PROSITE" id="PS50109">
    <property type="entry name" value="HIS_KIN"/>
    <property type="match status" value="1"/>
</dbReference>
<evidence type="ECO:0000256" key="8">
    <source>
        <dbReference type="SAM" id="Coils"/>
    </source>
</evidence>
<evidence type="ECO:0000256" key="3">
    <source>
        <dbReference type="ARBA" id="ARBA00012438"/>
    </source>
</evidence>
<dbReference type="PANTHER" id="PTHR24421">
    <property type="entry name" value="NITRATE/NITRITE SENSOR PROTEIN NARX-RELATED"/>
    <property type="match status" value="1"/>
</dbReference>
<dbReference type="Gene3D" id="6.10.340.10">
    <property type="match status" value="1"/>
</dbReference>
<evidence type="ECO:0000256" key="1">
    <source>
        <dbReference type="ARBA" id="ARBA00000085"/>
    </source>
</evidence>
<keyword evidence="9" id="KW-1133">Transmembrane helix</keyword>
<feature type="domain" description="HAMP" evidence="11">
    <location>
        <begin position="212"/>
        <end position="264"/>
    </location>
</feature>
<dbReference type="InterPro" id="IPR036890">
    <property type="entry name" value="HATPase_C_sf"/>
</dbReference>
<organism evidence="12 13">
    <name type="scientific">Ancylobacter vacuolatus</name>
    <dbReference type="NCBI Taxonomy" id="223389"/>
    <lineage>
        <taxon>Bacteria</taxon>
        <taxon>Pseudomonadati</taxon>
        <taxon>Pseudomonadota</taxon>
        <taxon>Alphaproteobacteria</taxon>
        <taxon>Hyphomicrobiales</taxon>
        <taxon>Xanthobacteraceae</taxon>
        <taxon>Ancylobacter</taxon>
    </lineage>
</organism>
<keyword evidence="5 12" id="KW-0808">Transferase</keyword>
<dbReference type="InterPro" id="IPR003594">
    <property type="entry name" value="HATPase_dom"/>
</dbReference>
<dbReference type="CDD" id="cd16917">
    <property type="entry name" value="HATPase_UhpB-NarQ-NarX-like"/>
    <property type="match status" value="1"/>
</dbReference>
<evidence type="ECO:0000256" key="9">
    <source>
        <dbReference type="SAM" id="Phobius"/>
    </source>
</evidence>
<dbReference type="EC" id="2.7.13.3" evidence="3"/>
<evidence type="ECO:0000256" key="4">
    <source>
        <dbReference type="ARBA" id="ARBA00022553"/>
    </source>
</evidence>
<protein>
    <recommendedName>
        <fullName evidence="3">histidine kinase</fullName>
        <ecNumber evidence="3">2.7.13.3</ecNumber>
    </recommendedName>
</protein>
<gene>
    <name evidence="12" type="ORF">J2S76_000400</name>
</gene>
<comment type="caution">
    <text evidence="12">The sequence shown here is derived from an EMBL/GenBank/DDBJ whole genome shotgun (WGS) entry which is preliminary data.</text>
</comment>
<feature type="transmembrane region" description="Helical" evidence="9">
    <location>
        <begin position="192"/>
        <end position="211"/>
    </location>
</feature>
<dbReference type="SMART" id="SM00304">
    <property type="entry name" value="HAMP"/>
    <property type="match status" value="1"/>
</dbReference>
<dbReference type="SUPFAM" id="SSF55874">
    <property type="entry name" value="ATPase domain of HSP90 chaperone/DNA topoisomerase II/histidine kinase"/>
    <property type="match status" value="1"/>
</dbReference>
<keyword evidence="7" id="KW-0902">Two-component regulatory system</keyword>
<feature type="domain" description="Histidine kinase" evidence="10">
    <location>
        <begin position="287"/>
        <end position="483"/>
    </location>
</feature>
<dbReference type="EMBL" id="JAUSUH010000001">
    <property type="protein sequence ID" value="MDQ0345999.1"/>
    <property type="molecule type" value="Genomic_DNA"/>
</dbReference>
<keyword evidence="6 12" id="KW-0418">Kinase</keyword>
<dbReference type="InterPro" id="IPR050482">
    <property type="entry name" value="Sensor_HK_TwoCompSys"/>
</dbReference>
<evidence type="ECO:0000256" key="6">
    <source>
        <dbReference type="ARBA" id="ARBA00022777"/>
    </source>
</evidence>
<dbReference type="Pfam" id="PF07730">
    <property type="entry name" value="HisKA_3"/>
    <property type="match status" value="1"/>
</dbReference>
<dbReference type="Gene3D" id="3.30.565.10">
    <property type="entry name" value="Histidine kinase-like ATPase, C-terminal domain"/>
    <property type="match status" value="1"/>
</dbReference>
<dbReference type="InterPro" id="IPR011712">
    <property type="entry name" value="Sig_transdc_His_kin_sub3_dim/P"/>
</dbReference>
<feature type="transmembrane region" description="Helical" evidence="9">
    <location>
        <begin position="43"/>
        <end position="64"/>
    </location>
</feature>
<dbReference type="InterPro" id="IPR005467">
    <property type="entry name" value="His_kinase_dom"/>
</dbReference>
<evidence type="ECO:0000313" key="13">
    <source>
        <dbReference type="Proteomes" id="UP001238467"/>
    </source>
</evidence>
<evidence type="ECO:0000256" key="7">
    <source>
        <dbReference type="ARBA" id="ARBA00023012"/>
    </source>
</evidence>
<sequence>MTPARNAAKIAAGITGNPASAPGGPSRPASFGWWQRHSLRAQVLAAVVAINLCAALLAVVVIIANARRATEAEMLSSLAVAERFVQETVERLASAEGATGSLAQLPLHISGLRHVRIRIEDQAGTALDIAPAEAAEEEHEGGVPAWFTWLVSVEGQESLIPVVENGALVGQVRVAGEASDEIAEVWEDMSDLAVLAAAVNIAILVALYLVLGRLLMPLRTLSAGLHELEAGRFEHRLATPRVRELALIADRFNALGAALKAARDDNARLNERLVSVQDDERRQIASDLHDELGPCVFGLRANLESIERLTARTEPALGQRMGERIATMADILNRIQCLNRRLLRKIRPMALGHVPLAAVLADLVADFESHSPGRRITLATEGLAERYGDSVDITLYRCIQEAVTNALRHGDARNIAISLRADRRAGRIDLTIEDDGTGIADDAPHGFGLIGMEERIGALGGKWSIIAAVPSGTRIDVAIPAHPTEFGLSAAPERLAAQ</sequence>
<dbReference type="PROSITE" id="PS50885">
    <property type="entry name" value="HAMP"/>
    <property type="match status" value="1"/>
</dbReference>
<dbReference type="Proteomes" id="UP001238467">
    <property type="component" value="Unassembled WGS sequence"/>
</dbReference>
<dbReference type="CDD" id="cd06225">
    <property type="entry name" value="HAMP"/>
    <property type="match status" value="1"/>
</dbReference>
<keyword evidence="8" id="KW-0175">Coiled coil</keyword>
<dbReference type="PANTHER" id="PTHR24421:SF58">
    <property type="entry name" value="SIGNAL TRANSDUCTION HISTIDINE-PROTEIN KINASE_PHOSPHATASE UHPB"/>
    <property type="match status" value="1"/>
</dbReference>
<comment type="subcellular location">
    <subcellularLocation>
        <location evidence="2">Membrane</location>
    </subcellularLocation>
</comment>
<dbReference type="RefSeq" id="WP_307057032.1">
    <property type="nucleotide sequence ID" value="NZ_JAUSUH010000001.1"/>
</dbReference>
<reference evidence="12 13" key="1">
    <citation type="submission" date="2023-07" db="EMBL/GenBank/DDBJ databases">
        <title>Genomic Encyclopedia of Type Strains, Phase IV (KMG-IV): sequencing the most valuable type-strain genomes for metagenomic binning, comparative biology and taxonomic classification.</title>
        <authorList>
            <person name="Goeker M."/>
        </authorList>
    </citation>
    <scope>NUCLEOTIDE SEQUENCE [LARGE SCALE GENOMIC DNA]</scope>
    <source>
        <strain evidence="12 13">DSM 1277</strain>
    </source>
</reference>
<proteinExistence type="predicted"/>
<dbReference type="GO" id="GO:0004673">
    <property type="term" value="F:protein histidine kinase activity"/>
    <property type="evidence" value="ECO:0007669"/>
    <property type="project" value="UniProtKB-EC"/>
</dbReference>
<feature type="coiled-coil region" evidence="8">
    <location>
        <begin position="252"/>
        <end position="279"/>
    </location>
</feature>
<evidence type="ECO:0000256" key="2">
    <source>
        <dbReference type="ARBA" id="ARBA00004370"/>
    </source>
</evidence>
<dbReference type="Pfam" id="PF16448">
    <property type="entry name" value="LapD_MoxY_N"/>
    <property type="match status" value="1"/>
</dbReference>
<evidence type="ECO:0000259" key="10">
    <source>
        <dbReference type="PROSITE" id="PS50109"/>
    </source>
</evidence>
<dbReference type="InterPro" id="IPR032244">
    <property type="entry name" value="LapD_MoxY_N"/>
</dbReference>
<name>A0ABU0DC69_9HYPH</name>
<keyword evidence="4" id="KW-0597">Phosphoprotein</keyword>
<keyword evidence="9" id="KW-0812">Transmembrane</keyword>
<accession>A0ABU0DC69</accession>
<keyword evidence="13" id="KW-1185">Reference proteome</keyword>
<dbReference type="InterPro" id="IPR003660">
    <property type="entry name" value="HAMP_dom"/>
</dbReference>
<dbReference type="Gene3D" id="1.20.5.1930">
    <property type="match status" value="1"/>
</dbReference>
<keyword evidence="9" id="KW-0472">Membrane</keyword>
<dbReference type="Pfam" id="PF02518">
    <property type="entry name" value="HATPase_c"/>
    <property type="match status" value="1"/>
</dbReference>